<dbReference type="CDD" id="cd02961">
    <property type="entry name" value="PDI_a_family"/>
    <property type="match status" value="1"/>
</dbReference>
<feature type="compositionally biased region" description="Low complexity" evidence="1">
    <location>
        <begin position="248"/>
        <end position="257"/>
    </location>
</feature>
<accession>A0A078B7I7</accession>
<dbReference type="InterPro" id="IPR036249">
    <property type="entry name" value="Thioredoxin-like_sf"/>
</dbReference>
<feature type="transmembrane region" description="Helical" evidence="2">
    <location>
        <begin position="361"/>
        <end position="383"/>
    </location>
</feature>
<dbReference type="SUPFAM" id="SSF52833">
    <property type="entry name" value="Thioredoxin-like"/>
    <property type="match status" value="1"/>
</dbReference>
<evidence type="ECO:0000313" key="3">
    <source>
        <dbReference type="EMBL" id="CDW89262.1"/>
    </source>
</evidence>
<keyword evidence="4" id="KW-1185">Reference proteome</keyword>
<sequence>MRGFEDLFFTKKHIILQFYDPKCAFCYEFLEDYNQLYYYFMQHYGEEQIQLFMIDGTQEGFDWVISKFKIEHCPYVVYIPPKTDGSEDMKIGGRFQGEVMAYHDVKEWILATVKDLKVKEETDEQDSYVDENDIEIISPESIEKKKFRDTAYDHEMVIEQQKIKAEEERYLKEHRIRQEQEKKEHELRHQQHLEQQRKEREEQDRFQKEQIEQQNSQHQHQQSNHQHVNDPSHQHIHQQNHQQHKNHNNSQNIVHNNSAGNTQKTIVDQSGNQQQPVQDTVKPENIIYGFTEGPKDNSVTKDRQEKFNYLIAQMLEINKIFHSRIDEVRKQGLSLLKEINDPNQESEKSTNKQHRGLKFDYFYLLIGYLFGLIMTSIGLQIVIKNIKQQFTKKKKARIQSEILFIHDKQVYDDDIETIDDNECSVVESLKQSNQRKLLGQVQEKSA</sequence>
<evidence type="ECO:0000313" key="4">
    <source>
        <dbReference type="Proteomes" id="UP000039865"/>
    </source>
</evidence>
<dbReference type="Gene3D" id="3.40.30.10">
    <property type="entry name" value="Glutaredoxin"/>
    <property type="match status" value="1"/>
</dbReference>
<organism evidence="3 4">
    <name type="scientific">Stylonychia lemnae</name>
    <name type="common">Ciliate</name>
    <dbReference type="NCBI Taxonomy" id="5949"/>
    <lineage>
        <taxon>Eukaryota</taxon>
        <taxon>Sar</taxon>
        <taxon>Alveolata</taxon>
        <taxon>Ciliophora</taxon>
        <taxon>Intramacronucleata</taxon>
        <taxon>Spirotrichea</taxon>
        <taxon>Stichotrichia</taxon>
        <taxon>Sporadotrichida</taxon>
        <taxon>Oxytrichidae</taxon>
        <taxon>Stylonychinae</taxon>
        <taxon>Stylonychia</taxon>
    </lineage>
</organism>
<keyword evidence="2" id="KW-1133">Transmembrane helix</keyword>
<reference evidence="3 4" key="1">
    <citation type="submission" date="2014-06" db="EMBL/GenBank/DDBJ databases">
        <authorList>
            <person name="Swart Estienne"/>
        </authorList>
    </citation>
    <scope>NUCLEOTIDE SEQUENCE [LARGE SCALE GENOMIC DNA]</scope>
    <source>
        <strain evidence="3 4">130c</strain>
    </source>
</reference>
<feature type="compositionally biased region" description="Basic residues" evidence="1">
    <location>
        <begin position="234"/>
        <end position="247"/>
    </location>
</feature>
<feature type="compositionally biased region" description="Basic and acidic residues" evidence="1">
    <location>
        <begin position="177"/>
        <end position="211"/>
    </location>
</feature>
<name>A0A078B7I7_STYLE</name>
<feature type="compositionally biased region" description="Low complexity" evidence="1">
    <location>
        <begin position="213"/>
        <end position="226"/>
    </location>
</feature>
<dbReference type="Proteomes" id="UP000039865">
    <property type="component" value="Unassembled WGS sequence"/>
</dbReference>
<gene>
    <name evidence="3" type="primary">Contig3839.g173</name>
    <name evidence="3" type="ORF">STYLEM_18394</name>
</gene>
<proteinExistence type="predicted"/>
<keyword evidence="2" id="KW-0472">Membrane</keyword>
<dbReference type="InParanoid" id="A0A078B7I7"/>
<evidence type="ECO:0000256" key="2">
    <source>
        <dbReference type="SAM" id="Phobius"/>
    </source>
</evidence>
<dbReference type="AlphaFoldDB" id="A0A078B7I7"/>
<evidence type="ECO:0000256" key="1">
    <source>
        <dbReference type="SAM" id="MobiDB-lite"/>
    </source>
</evidence>
<feature type="region of interest" description="Disordered" evidence="1">
    <location>
        <begin position="177"/>
        <end position="257"/>
    </location>
</feature>
<evidence type="ECO:0008006" key="5">
    <source>
        <dbReference type="Google" id="ProtNLM"/>
    </source>
</evidence>
<protein>
    <recommendedName>
        <fullName evidence="5">Thioredoxin domain-containing protein</fullName>
    </recommendedName>
</protein>
<keyword evidence="2" id="KW-0812">Transmembrane</keyword>
<dbReference type="EMBL" id="CCKQ01017380">
    <property type="protein sequence ID" value="CDW89262.1"/>
    <property type="molecule type" value="Genomic_DNA"/>
</dbReference>